<evidence type="ECO:0000313" key="4">
    <source>
        <dbReference type="Proteomes" id="UP001596012"/>
    </source>
</evidence>
<gene>
    <name evidence="3" type="ORF">ACFPH6_01020</name>
</gene>
<proteinExistence type="predicted"/>
<reference evidence="4" key="1">
    <citation type="journal article" date="2019" name="Int. J. Syst. Evol. Microbiol.">
        <title>The Global Catalogue of Microorganisms (GCM) 10K type strain sequencing project: providing services to taxonomists for standard genome sequencing and annotation.</title>
        <authorList>
            <consortium name="The Broad Institute Genomics Platform"/>
            <consortium name="The Broad Institute Genome Sequencing Center for Infectious Disease"/>
            <person name="Wu L."/>
            <person name="Ma J."/>
        </authorList>
    </citation>
    <scope>NUCLEOTIDE SEQUENCE [LARGE SCALE GENOMIC DNA]</scope>
    <source>
        <strain evidence="4">DT43</strain>
    </source>
</reference>
<dbReference type="InterPro" id="IPR015943">
    <property type="entry name" value="WD40/YVTN_repeat-like_dom_sf"/>
</dbReference>
<protein>
    <submittedName>
        <fullName evidence="3">Exo-alpha-sialidase</fullName>
    </submittedName>
</protein>
<dbReference type="Gene3D" id="2.130.10.10">
    <property type="entry name" value="YVTN repeat-like/Quinoprotein amine dehydrogenase"/>
    <property type="match status" value="1"/>
</dbReference>
<name>A0ABV8YH56_9ACTN</name>
<feature type="chain" id="PRO_5045613459" evidence="2">
    <location>
        <begin position="20"/>
        <end position="322"/>
    </location>
</feature>
<comment type="caution">
    <text evidence="3">The sequence shown here is derived from an EMBL/GenBank/DDBJ whole genome shotgun (WGS) entry which is preliminary data.</text>
</comment>
<evidence type="ECO:0000256" key="2">
    <source>
        <dbReference type="SAM" id="SignalP"/>
    </source>
</evidence>
<feature type="signal peptide" evidence="2">
    <location>
        <begin position="1"/>
        <end position="19"/>
    </location>
</feature>
<dbReference type="Proteomes" id="UP001596012">
    <property type="component" value="Unassembled WGS sequence"/>
</dbReference>
<keyword evidence="2" id="KW-0732">Signal</keyword>
<keyword evidence="4" id="KW-1185">Reference proteome</keyword>
<dbReference type="EMBL" id="JBHSFG010000002">
    <property type="protein sequence ID" value="MFC4463203.1"/>
    <property type="molecule type" value="Genomic_DNA"/>
</dbReference>
<organism evidence="3 4">
    <name type="scientific">Streptomyces xiangluensis</name>
    <dbReference type="NCBI Taxonomy" id="2665720"/>
    <lineage>
        <taxon>Bacteria</taxon>
        <taxon>Bacillati</taxon>
        <taxon>Actinomycetota</taxon>
        <taxon>Actinomycetes</taxon>
        <taxon>Kitasatosporales</taxon>
        <taxon>Streptomycetaceae</taxon>
        <taxon>Streptomyces</taxon>
    </lineage>
</organism>
<dbReference type="CDD" id="cd15482">
    <property type="entry name" value="Sialidase_non-viral"/>
    <property type="match status" value="1"/>
</dbReference>
<dbReference type="RefSeq" id="WP_386336272.1">
    <property type="nucleotide sequence ID" value="NZ_JBHSFG010000002.1"/>
</dbReference>
<sequence length="322" mass="34417">MLVAAVLAVLALVSACVEADGVGGAQVGERAHSSEAATSPRIPSGTDLPGSSVAVDFARDGSGFALLVECGKTRCRQRVAVLDKGADAWRLERSPLADVTVEHGITATLRVLGPGRALITEGVWPPPDRTWFTSDGGRHWRQGSARPSGTTRVLPEGGTLFEDCTRMDQEGNNCEHARVLTVLPTTGEFRALATQPPLKPPVMPAGQTEDLVFASGRDPRSGRVALAVSEDGGRSWRLSRPRGTGASVWSLRVTGAGKVLYAAEPGELPDEENVKNGLLALHRSTDGGGTWERVWEHRKGVDPRLPARPADRRRRRQPDAPQ</sequence>
<dbReference type="SUPFAM" id="SSF110296">
    <property type="entry name" value="Oligoxyloglucan reducing end-specific cellobiohydrolase"/>
    <property type="match status" value="1"/>
</dbReference>
<feature type="region of interest" description="Disordered" evidence="1">
    <location>
        <begin position="294"/>
        <end position="322"/>
    </location>
</feature>
<evidence type="ECO:0000256" key="1">
    <source>
        <dbReference type="SAM" id="MobiDB-lite"/>
    </source>
</evidence>
<accession>A0ABV8YH56</accession>
<evidence type="ECO:0000313" key="3">
    <source>
        <dbReference type="EMBL" id="MFC4463203.1"/>
    </source>
</evidence>